<keyword evidence="1" id="KW-0175">Coiled coil</keyword>
<dbReference type="EMBL" id="JAJGNA010000004">
    <property type="protein sequence ID" value="MCC4308048.1"/>
    <property type="molecule type" value="Genomic_DNA"/>
</dbReference>
<reference evidence="2" key="1">
    <citation type="submission" date="2021-10" db="EMBL/GenBank/DDBJ databases">
        <title>The diversity and Nitrogen Metabolism of Culturable Nitrate-Utilizing Bacteria Within the Oxygen Minimum Zone of the Changjiang (Yangtze River)Estuary.</title>
        <authorList>
            <person name="Zhang D."/>
            <person name="Zheng J."/>
            <person name="Liu S."/>
            <person name="He W."/>
        </authorList>
    </citation>
    <scope>NUCLEOTIDE SEQUENCE</scope>
    <source>
        <strain evidence="2">FXH-223</strain>
    </source>
</reference>
<evidence type="ECO:0000313" key="2">
    <source>
        <dbReference type="EMBL" id="MCC4308048.1"/>
    </source>
</evidence>
<feature type="coiled-coil region" evidence="1">
    <location>
        <begin position="273"/>
        <end position="300"/>
    </location>
</feature>
<evidence type="ECO:0000256" key="1">
    <source>
        <dbReference type="SAM" id="Coils"/>
    </source>
</evidence>
<comment type="caution">
    <text evidence="2">The sequence shown here is derived from an EMBL/GenBank/DDBJ whole genome shotgun (WGS) entry which is preliminary data.</text>
</comment>
<organism evidence="2 3">
    <name type="scientific">Alloalcanivorax marinus</name>
    <dbReference type="NCBI Taxonomy" id="1177169"/>
    <lineage>
        <taxon>Bacteria</taxon>
        <taxon>Pseudomonadati</taxon>
        <taxon>Pseudomonadota</taxon>
        <taxon>Gammaproteobacteria</taxon>
        <taxon>Oceanospirillales</taxon>
        <taxon>Alcanivoracaceae</taxon>
        <taxon>Alloalcanivorax</taxon>
    </lineage>
</organism>
<sequence length="356" mass="39016">MRLKKMTLRKTAVLALPVAALTLLALLVWPVDAERARWDGYLDRLARLSRQTVPPAAPLDLRPYPGNAALRRSPPDLRAGLLDYLDLRHCNLMALISDRNSGLGRVRAASLRLAYELTFIHRGRRCLAEGALRDAETVALLERTLAIKEDSLKDVFWNATWASDELRGFFNQSPGAADEIDTGLHALDGLIGAGRALAARPPPATLPALETHLAALAASRAGGRLLRDLARARVALDRANALLDGLDGERLCPRGRASPRARRLRTLLDGYYRTEIQAHLAALDRQRRRLEDTLAGLVRVTGDDPALAAWRAHYLGPAGQAAGLERALRHHTDRWQDLMSACGLMPGGEKTGTDTY</sequence>
<dbReference type="RefSeq" id="WP_228233374.1">
    <property type="nucleotide sequence ID" value="NZ_JAJGNA010000004.1"/>
</dbReference>
<dbReference type="AlphaFoldDB" id="A0A9Q3ULM0"/>
<dbReference type="Pfam" id="PF11279">
    <property type="entry name" value="DUF3080"/>
    <property type="match status" value="1"/>
</dbReference>
<proteinExistence type="predicted"/>
<evidence type="ECO:0000313" key="3">
    <source>
        <dbReference type="Proteomes" id="UP001108027"/>
    </source>
</evidence>
<keyword evidence="3" id="KW-1185">Reference proteome</keyword>
<name>A0A9Q3ULM0_9GAMM</name>
<accession>A0A9Q3ULM0</accession>
<dbReference type="Proteomes" id="UP001108027">
    <property type="component" value="Unassembled WGS sequence"/>
</dbReference>
<gene>
    <name evidence="2" type="ORF">LL252_05640</name>
</gene>
<dbReference type="InterPro" id="IPR021431">
    <property type="entry name" value="DUF3080"/>
</dbReference>
<protein>
    <submittedName>
        <fullName evidence="2">DUF3080 domain-containing protein</fullName>
    </submittedName>
</protein>